<dbReference type="HOGENOM" id="CLU_093522_4_2_1"/>
<dbReference type="OrthoDB" id="4590138at2759"/>
<feature type="compositionally biased region" description="Polar residues" evidence="1">
    <location>
        <begin position="1"/>
        <end position="16"/>
    </location>
</feature>
<gene>
    <name evidence="2" type="ORF">M407DRAFT_30071</name>
</gene>
<dbReference type="STRING" id="1051891.A0A0C3Q8W4"/>
<organism evidence="2 3">
    <name type="scientific">Tulasnella calospora MUT 4182</name>
    <dbReference type="NCBI Taxonomy" id="1051891"/>
    <lineage>
        <taxon>Eukaryota</taxon>
        <taxon>Fungi</taxon>
        <taxon>Dikarya</taxon>
        <taxon>Basidiomycota</taxon>
        <taxon>Agaricomycotina</taxon>
        <taxon>Agaricomycetes</taxon>
        <taxon>Cantharellales</taxon>
        <taxon>Tulasnellaceae</taxon>
        <taxon>Tulasnella</taxon>
    </lineage>
</organism>
<proteinExistence type="predicted"/>
<reference evidence="2 3" key="1">
    <citation type="submission" date="2014-04" db="EMBL/GenBank/DDBJ databases">
        <authorList>
            <consortium name="DOE Joint Genome Institute"/>
            <person name="Kuo A."/>
            <person name="Girlanda M."/>
            <person name="Perotto S."/>
            <person name="Kohler A."/>
            <person name="Nagy L.G."/>
            <person name="Floudas D."/>
            <person name="Copeland A."/>
            <person name="Barry K.W."/>
            <person name="Cichocki N."/>
            <person name="Veneault-Fourrey C."/>
            <person name="LaButti K."/>
            <person name="Lindquist E.A."/>
            <person name="Lipzen A."/>
            <person name="Lundell T."/>
            <person name="Morin E."/>
            <person name="Murat C."/>
            <person name="Sun H."/>
            <person name="Tunlid A."/>
            <person name="Henrissat B."/>
            <person name="Grigoriev I.V."/>
            <person name="Hibbett D.S."/>
            <person name="Martin F."/>
            <person name="Nordberg H.P."/>
            <person name="Cantor M.N."/>
            <person name="Hua S.X."/>
        </authorList>
    </citation>
    <scope>NUCLEOTIDE SEQUENCE [LARGE SCALE GENOMIC DNA]</scope>
    <source>
        <strain evidence="2 3">MUT 4182</strain>
    </source>
</reference>
<keyword evidence="3" id="KW-1185">Reference proteome</keyword>
<feature type="region of interest" description="Disordered" evidence="1">
    <location>
        <begin position="1"/>
        <end position="32"/>
    </location>
</feature>
<reference evidence="3" key="2">
    <citation type="submission" date="2015-01" db="EMBL/GenBank/DDBJ databases">
        <title>Evolutionary Origins and Diversification of the Mycorrhizal Mutualists.</title>
        <authorList>
            <consortium name="DOE Joint Genome Institute"/>
            <consortium name="Mycorrhizal Genomics Consortium"/>
            <person name="Kohler A."/>
            <person name="Kuo A."/>
            <person name="Nagy L.G."/>
            <person name="Floudas D."/>
            <person name="Copeland A."/>
            <person name="Barry K.W."/>
            <person name="Cichocki N."/>
            <person name="Veneault-Fourrey C."/>
            <person name="LaButti K."/>
            <person name="Lindquist E.A."/>
            <person name="Lipzen A."/>
            <person name="Lundell T."/>
            <person name="Morin E."/>
            <person name="Murat C."/>
            <person name="Riley R."/>
            <person name="Ohm R."/>
            <person name="Sun H."/>
            <person name="Tunlid A."/>
            <person name="Henrissat B."/>
            <person name="Grigoriev I.V."/>
            <person name="Hibbett D.S."/>
            <person name="Martin F."/>
        </authorList>
    </citation>
    <scope>NUCLEOTIDE SEQUENCE [LARGE SCALE GENOMIC DNA]</scope>
    <source>
        <strain evidence="3">MUT 4182</strain>
    </source>
</reference>
<dbReference type="Proteomes" id="UP000054248">
    <property type="component" value="Unassembled WGS sequence"/>
</dbReference>
<sequence length="103" mass="11392">MSSPQGGQSTTAPSSEPQHEPLLLEAPSDNGAQQELEVGGTTVKLDRLGPLVVNSDGTLSRIANWEDMTEIEKERTYRILLKRNQIRLEDQKQKFSSNGENTP</sequence>
<dbReference type="PANTHER" id="PTHR39474:SF1">
    <property type="entry name" value="FUNGAL SPECIFIC TRANSCRIPTION FACTOR"/>
    <property type="match status" value="1"/>
</dbReference>
<dbReference type="PANTHER" id="PTHR39474">
    <property type="entry name" value="UNNAMED PRODUCT"/>
    <property type="match status" value="1"/>
</dbReference>
<evidence type="ECO:0000256" key="1">
    <source>
        <dbReference type="SAM" id="MobiDB-lite"/>
    </source>
</evidence>
<evidence type="ECO:0000313" key="3">
    <source>
        <dbReference type="Proteomes" id="UP000054248"/>
    </source>
</evidence>
<dbReference type="AlphaFoldDB" id="A0A0C3Q8W4"/>
<accession>A0A0C3Q8W4</accession>
<name>A0A0C3Q8W4_9AGAM</name>
<protein>
    <submittedName>
        <fullName evidence="2">Uncharacterized protein</fullName>
    </submittedName>
</protein>
<dbReference type="EMBL" id="KN823180">
    <property type="protein sequence ID" value="KIO20279.1"/>
    <property type="molecule type" value="Genomic_DNA"/>
</dbReference>
<evidence type="ECO:0000313" key="2">
    <source>
        <dbReference type="EMBL" id="KIO20279.1"/>
    </source>
</evidence>